<comment type="caution">
    <text evidence="1">The sequence shown here is derived from an EMBL/GenBank/DDBJ whole genome shotgun (WGS) entry which is preliminary data.</text>
</comment>
<proteinExistence type="predicted"/>
<dbReference type="AlphaFoldDB" id="A0A8X6PQE5"/>
<organism evidence="1 2">
    <name type="scientific">Nephila pilipes</name>
    <name type="common">Giant wood spider</name>
    <name type="synonym">Nephila maculata</name>
    <dbReference type="NCBI Taxonomy" id="299642"/>
    <lineage>
        <taxon>Eukaryota</taxon>
        <taxon>Metazoa</taxon>
        <taxon>Ecdysozoa</taxon>
        <taxon>Arthropoda</taxon>
        <taxon>Chelicerata</taxon>
        <taxon>Arachnida</taxon>
        <taxon>Araneae</taxon>
        <taxon>Araneomorphae</taxon>
        <taxon>Entelegynae</taxon>
        <taxon>Araneoidea</taxon>
        <taxon>Nephilidae</taxon>
        <taxon>Nephila</taxon>
    </lineage>
</organism>
<gene>
    <name evidence="1" type="ORF">NPIL_619971</name>
</gene>
<dbReference type="OrthoDB" id="2019491at2759"/>
<sequence>MKSAIDENDEEFFSEVENELAKLEKLIKYKETESLFTGEADNSTACRRYACAAYASSVFCSGSAPAYWQKRKMAIRYVASN</sequence>
<dbReference type="EMBL" id="BMAW01022554">
    <property type="protein sequence ID" value="GFT78296.1"/>
    <property type="molecule type" value="Genomic_DNA"/>
</dbReference>
<evidence type="ECO:0000313" key="2">
    <source>
        <dbReference type="Proteomes" id="UP000887013"/>
    </source>
</evidence>
<dbReference type="Proteomes" id="UP000887013">
    <property type="component" value="Unassembled WGS sequence"/>
</dbReference>
<keyword evidence="2" id="KW-1185">Reference proteome</keyword>
<name>A0A8X6PQE5_NEPPI</name>
<evidence type="ECO:0000313" key="1">
    <source>
        <dbReference type="EMBL" id="GFT78296.1"/>
    </source>
</evidence>
<reference evidence="1" key="1">
    <citation type="submission" date="2020-08" db="EMBL/GenBank/DDBJ databases">
        <title>Multicomponent nature underlies the extraordinary mechanical properties of spider dragline silk.</title>
        <authorList>
            <person name="Kono N."/>
            <person name="Nakamura H."/>
            <person name="Mori M."/>
            <person name="Yoshida Y."/>
            <person name="Ohtoshi R."/>
            <person name="Malay A.D."/>
            <person name="Moran D.A.P."/>
            <person name="Tomita M."/>
            <person name="Numata K."/>
            <person name="Arakawa K."/>
        </authorList>
    </citation>
    <scope>NUCLEOTIDE SEQUENCE</scope>
</reference>
<protein>
    <submittedName>
        <fullName evidence="1">Uncharacterized protein</fullName>
    </submittedName>
</protein>
<accession>A0A8X6PQE5</accession>